<keyword evidence="2" id="KW-1185">Reference proteome</keyword>
<comment type="caution">
    <text evidence="1">The sequence shown here is derived from an EMBL/GenBank/DDBJ whole genome shotgun (WGS) entry which is preliminary data.</text>
</comment>
<accession>A0AA46AHZ0</accession>
<sequence>MKVKATYQGHVFELHRSLGSVSFLVDGEIRDMTGGKLMQHKVDQTYHAEIKQGPHQGVPVKAELKLGWLADQVLFYYNGQLIAEKKLL</sequence>
<reference evidence="1" key="1">
    <citation type="submission" date="2017-05" db="EMBL/GenBank/DDBJ databases">
        <authorList>
            <person name="Varghese N."/>
            <person name="Submissions S."/>
        </authorList>
    </citation>
    <scope>NUCLEOTIDE SEQUENCE</scope>
    <source>
        <strain evidence="1">Su22</strain>
    </source>
</reference>
<dbReference type="AlphaFoldDB" id="A0AA46AHZ0"/>
<dbReference type="EMBL" id="FXUF01000002">
    <property type="protein sequence ID" value="SMP44166.1"/>
    <property type="molecule type" value="Genomic_DNA"/>
</dbReference>
<dbReference type="Proteomes" id="UP001158066">
    <property type="component" value="Unassembled WGS sequence"/>
</dbReference>
<gene>
    <name evidence="1" type="ORF">SAMN06296020_102141</name>
</gene>
<name>A0AA46AHZ0_9CLOT</name>
<dbReference type="RefSeq" id="WP_283408053.1">
    <property type="nucleotide sequence ID" value="NZ_FXUF01000002.1"/>
</dbReference>
<protein>
    <submittedName>
        <fullName evidence="1">Uncharacterized protein</fullName>
    </submittedName>
</protein>
<evidence type="ECO:0000313" key="2">
    <source>
        <dbReference type="Proteomes" id="UP001158066"/>
    </source>
</evidence>
<evidence type="ECO:0000313" key="1">
    <source>
        <dbReference type="EMBL" id="SMP44166.1"/>
    </source>
</evidence>
<proteinExistence type="predicted"/>
<organism evidence="1 2">
    <name type="scientific">Anoxynatronum buryatiense</name>
    <dbReference type="NCBI Taxonomy" id="489973"/>
    <lineage>
        <taxon>Bacteria</taxon>
        <taxon>Bacillati</taxon>
        <taxon>Bacillota</taxon>
        <taxon>Clostridia</taxon>
        <taxon>Eubacteriales</taxon>
        <taxon>Clostridiaceae</taxon>
        <taxon>Anoxynatronum</taxon>
    </lineage>
</organism>